<comment type="caution">
    <text evidence="1">The sequence shown here is derived from an EMBL/GenBank/DDBJ whole genome shotgun (WGS) entry which is preliminary data.</text>
</comment>
<name>A0AAE3TCK6_9BACT</name>
<protein>
    <submittedName>
        <fullName evidence="1">SIR2 family protein</fullName>
    </submittedName>
</protein>
<dbReference type="Gene3D" id="3.40.50.1220">
    <property type="entry name" value="TPP-binding domain"/>
    <property type="match status" value="1"/>
</dbReference>
<dbReference type="EMBL" id="JARGDL010000009">
    <property type="protein sequence ID" value="MDF1612030.1"/>
    <property type="molecule type" value="Genomic_DNA"/>
</dbReference>
<evidence type="ECO:0000313" key="1">
    <source>
        <dbReference type="EMBL" id="MDF1612030.1"/>
    </source>
</evidence>
<sequence length="374" mass="43869">MIEKFLRYSPTRDLIFVLGAGASNPDGVPLQKELLPMILSDEIDEIKNSEIGKIVNEFLIDNFEFNKELNQYPQLEAVFGFIDYFIEQNESLNAKYTFEKIRDIKEYLIKLIHYVVNLRTDKSSPYYHKFWNLITEHTNNVSIITLNYDTLLEQAFDFIFKKKNGFIDYSIPLMNYEKLPQLKEYNFWINTREPLLVDENSNPHSYKILKLHGSLNWKYCNCCNQILLTPWDRKIDLNKGKFLGYTYPDNIEYEFSCPIDGTDFQTLIMPPSFSKQLNNPILIQLFSEAAREIRSTKKIVFIGYSLSDADVHIKALLKKAILNDVELLVINHRPKETMELNYKSLSKNVKFIYSSFENMISDEKIISQIFISVS</sequence>
<dbReference type="Pfam" id="PF13289">
    <property type="entry name" value="SIR2_2"/>
    <property type="match status" value="1"/>
</dbReference>
<accession>A0AAE3TCK6</accession>
<gene>
    <name evidence="1" type="ORF">P0M35_07695</name>
</gene>
<dbReference type="SUPFAM" id="SSF52467">
    <property type="entry name" value="DHS-like NAD/FAD-binding domain"/>
    <property type="match status" value="1"/>
</dbReference>
<dbReference type="RefSeq" id="WP_321535798.1">
    <property type="nucleotide sequence ID" value="NZ_JARGDL010000009.1"/>
</dbReference>
<reference evidence="1" key="1">
    <citation type="submission" date="2023-03" db="EMBL/GenBank/DDBJ databases">
        <title>Stygiobacter electus gen. nov., sp. nov., facultatively anaerobic thermotolerant bacterium of the class Ignavibacteria from a well of Yessentuki mineral water deposit.</title>
        <authorList>
            <person name="Podosokorskaya O.A."/>
            <person name="Elcheninov A.G."/>
            <person name="Petrova N.F."/>
            <person name="Zavarzina D.G."/>
            <person name="Kublanov I.V."/>
            <person name="Merkel A.Y."/>
        </authorList>
    </citation>
    <scope>NUCLEOTIDE SEQUENCE</scope>
    <source>
        <strain evidence="1">09-Me</strain>
    </source>
</reference>
<keyword evidence="2" id="KW-1185">Reference proteome</keyword>
<dbReference type="InterPro" id="IPR029035">
    <property type="entry name" value="DHS-like_NAD/FAD-binding_dom"/>
</dbReference>
<evidence type="ECO:0000313" key="2">
    <source>
        <dbReference type="Proteomes" id="UP001221302"/>
    </source>
</evidence>
<dbReference type="Proteomes" id="UP001221302">
    <property type="component" value="Unassembled WGS sequence"/>
</dbReference>
<organism evidence="1 2">
    <name type="scientific">Stygiobacter electus</name>
    <dbReference type="NCBI Taxonomy" id="3032292"/>
    <lineage>
        <taxon>Bacteria</taxon>
        <taxon>Pseudomonadati</taxon>
        <taxon>Ignavibacteriota</taxon>
        <taxon>Ignavibacteria</taxon>
        <taxon>Ignavibacteriales</taxon>
        <taxon>Melioribacteraceae</taxon>
        <taxon>Stygiobacter</taxon>
    </lineage>
</organism>
<proteinExistence type="predicted"/>
<dbReference type="AlphaFoldDB" id="A0AAE3TCK6"/>